<name>A0A317DXW0_9PROT</name>
<keyword evidence="2" id="KW-1185">Reference proteome</keyword>
<proteinExistence type="predicted"/>
<accession>A0A317DXW0</accession>
<dbReference type="EMBL" id="QGLF01000004">
    <property type="protein sequence ID" value="PWR19567.1"/>
    <property type="molecule type" value="Genomic_DNA"/>
</dbReference>
<evidence type="ECO:0000313" key="2">
    <source>
        <dbReference type="Proteomes" id="UP000246077"/>
    </source>
</evidence>
<protein>
    <submittedName>
        <fullName evidence="1">Uncharacterized protein</fullName>
    </submittedName>
</protein>
<gene>
    <name evidence="1" type="ORF">DKG75_13905</name>
</gene>
<organism evidence="1 2">
    <name type="scientific">Zavarzinia compransoris</name>
    <dbReference type="NCBI Taxonomy" id="1264899"/>
    <lineage>
        <taxon>Bacteria</taxon>
        <taxon>Pseudomonadati</taxon>
        <taxon>Pseudomonadota</taxon>
        <taxon>Alphaproteobacteria</taxon>
        <taxon>Rhodospirillales</taxon>
        <taxon>Zavarziniaceae</taxon>
        <taxon>Zavarzinia</taxon>
    </lineage>
</organism>
<evidence type="ECO:0000313" key="1">
    <source>
        <dbReference type="EMBL" id="PWR19567.1"/>
    </source>
</evidence>
<dbReference type="OrthoDB" id="7247796at2"/>
<sequence length="621" mass="62440">MNKIVIGAVTAVVVGVGAAAGWYFIGKESGPSVASVGSAPALDCAGIKANVDATLAALPPEVKATYSGLECAGAKLTFAELRFGFLGGGGVEDSALKLSGLVIDDAFAANAKTVFNAASYPQGQAPGTAALPLAGKITAVKVAIGPASGGGIAFDNLDISDLASRQFGKAPPATLAELGALGPAGLADVLQAFSFSAFTFKNLTGGPADAVTPGATKTVLSIASVGLSAFDGKTLGGLDVASITATPDAGSGKVSFGSIGVKGLGVADLAALATSAANMGMGDETSMGVKALLSITAESATVKAFEAAGLDDPKDRIKFASISVEQLKALAFSKLTLEGLEGVVSASDVFFSLDKLTLAGIDIGSALKPLETDPNAEPDFSKMRADAYDLAGLKVGPVEGARVELASLTARSSDYVDGIATRGSASLKSLVFPAAIIPEGDRQPLTDLGYDALKFDASTDYAFDPKTKTMDLKDFTLKLVDGGALTLKFNFSNFDIQALQAAAQSFEPPAALLASKVTGASLSYKDDTLIGRALKLIAKEQGATEDALIEQAKGFIQMQIAAAPGPVTKAALEGALAFVNSRKGVTITLAPPAAVSFGELAGLIENVEGAAAALGLTVKAD</sequence>
<reference evidence="2" key="1">
    <citation type="submission" date="2018-05" db="EMBL/GenBank/DDBJ databases">
        <title>Zavarzinia sp. HR-AS.</title>
        <authorList>
            <person name="Lee Y."/>
            <person name="Jeon C.O."/>
        </authorList>
    </citation>
    <scope>NUCLEOTIDE SEQUENCE [LARGE SCALE GENOMIC DNA]</scope>
    <source>
        <strain evidence="2">DSM 1231</strain>
    </source>
</reference>
<dbReference type="Proteomes" id="UP000246077">
    <property type="component" value="Unassembled WGS sequence"/>
</dbReference>
<dbReference type="AlphaFoldDB" id="A0A317DXW0"/>
<dbReference type="RefSeq" id="WP_109921741.1">
    <property type="nucleotide sequence ID" value="NZ_QGLF01000004.1"/>
</dbReference>
<comment type="caution">
    <text evidence="1">The sequence shown here is derived from an EMBL/GenBank/DDBJ whole genome shotgun (WGS) entry which is preliminary data.</text>
</comment>